<evidence type="ECO:0000313" key="2">
    <source>
        <dbReference type="EMBL" id="ABX07455.1"/>
    </source>
</evidence>
<dbReference type="InterPro" id="IPR003781">
    <property type="entry name" value="CoA-bd"/>
</dbReference>
<reference evidence="2 3" key="1">
    <citation type="journal article" date="2011" name="Stand. Genomic Sci.">
        <title>Complete genome sequence of the filamentous gliding predatory bacterium Herpetosiphon aurantiacus type strain (114-95(T)).</title>
        <authorList>
            <person name="Kiss H."/>
            <person name="Nett M."/>
            <person name="Domin N."/>
            <person name="Martin K."/>
            <person name="Maresca J.A."/>
            <person name="Copeland A."/>
            <person name="Lapidus A."/>
            <person name="Lucas S."/>
            <person name="Berry K.W."/>
            <person name="Glavina Del Rio T."/>
            <person name="Dalin E."/>
            <person name="Tice H."/>
            <person name="Pitluck S."/>
            <person name="Richardson P."/>
            <person name="Bruce D."/>
            <person name="Goodwin L."/>
            <person name="Han C."/>
            <person name="Detter J.C."/>
            <person name="Schmutz J."/>
            <person name="Brettin T."/>
            <person name="Land M."/>
            <person name="Hauser L."/>
            <person name="Kyrpides N.C."/>
            <person name="Ivanova N."/>
            <person name="Goker M."/>
            <person name="Woyke T."/>
            <person name="Klenk H.P."/>
            <person name="Bryant D.A."/>
        </authorList>
    </citation>
    <scope>NUCLEOTIDE SEQUENCE [LARGE SCALE GENOMIC DNA]</scope>
    <source>
        <strain evidence="3">ATCC 23779 / DSM 785 / 114-95</strain>
    </source>
</reference>
<dbReference type="Pfam" id="PF13380">
    <property type="entry name" value="CoA_binding_2"/>
    <property type="match status" value="1"/>
</dbReference>
<dbReference type="SMART" id="SM00881">
    <property type="entry name" value="CoA_binding"/>
    <property type="match status" value="1"/>
</dbReference>
<dbReference type="InParanoid" id="A9B2Z2"/>
<organism evidence="2 3">
    <name type="scientific">Herpetosiphon aurantiacus (strain ATCC 23779 / DSM 785 / 114-95)</name>
    <dbReference type="NCBI Taxonomy" id="316274"/>
    <lineage>
        <taxon>Bacteria</taxon>
        <taxon>Bacillati</taxon>
        <taxon>Chloroflexota</taxon>
        <taxon>Chloroflexia</taxon>
        <taxon>Herpetosiphonales</taxon>
        <taxon>Herpetosiphonaceae</taxon>
        <taxon>Herpetosiphon</taxon>
    </lineage>
</organism>
<dbReference type="KEGG" id="hau:Haur_4825"/>
<dbReference type="eggNOG" id="COG1832">
    <property type="taxonomic scope" value="Bacteria"/>
</dbReference>
<name>A9B2Z2_HERA2</name>
<dbReference type="EMBL" id="CP000875">
    <property type="protein sequence ID" value="ABX07455.1"/>
    <property type="molecule type" value="Genomic_DNA"/>
</dbReference>
<accession>A9B2Z2</accession>
<dbReference type="PANTHER" id="PTHR33303:SF2">
    <property type="entry name" value="COA-BINDING DOMAIN-CONTAINING PROTEIN"/>
    <property type="match status" value="1"/>
</dbReference>
<dbReference type="FunCoup" id="A9B2Z2">
    <property type="interactions" value="25"/>
</dbReference>
<dbReference type="PANTHER" id="PTHR33303">
    <property type="entry name" value="CYTOPLASMIC PROTEIN-RELATED"/>
    <property type="match status" value="1"/>
</dbReference>
<proteinExistence type="predicted"/>
<gene>
    <name evidence="2" type="ordered locus">Haur_4825</name>
</gene>
<keyword evidence="3" id="KW-1185">Reference proteome</keyword>
<dbReference type="InterPro" id="IPR036291">
    <property type="entry name" value="NAD(P)-bd_dom_sf"/>
</dbReference>
<sequence length="130" mass="14032">MSDIKQLLSNAKTIAVVGLSNKPDRASYGVAEYMQRAGYKIIPVNPVLKEPVLGEQPVASLSDIKEPIDIVDIFRRAEDVPPVVEEAIAVGAKAIWMQLGIVNHEAAAAAEAAGLEVVMDKCIKVEHMQQ</sequence>
<feature type="domain" description="CoA-binding" evidence="1">
    <location>
        <begin position="8"/>
        <end position="101"/>
    </location>
</feature>
<evidence type="ECO:0000259" key="1">
    <source>
        <dbReference type="SMART" id="SM00881"/>
    </source>
</evidence>
<dbReference type="Gene3D" id="3.40.50.720">
    <property type="entry name" value="NAD(P)-binding Rossmann-like Domain"/>
    <property type="match status" value="1"/>
</dbReference>
<evidence type="ECO:0000313" key="3">
    <source>
        <dbReference type="Proteomes" id="UP000000787"/>
    </source>
</evidence>
<dbReference type="STRING" id="316274.Haur_4825"/>
<dbReference type="BioCyc" id="HAUR316274:GHYA-4884-MONOMER"/>
<protein>
    <submittedName>
        <fullName evidence="2">CoA-binding domain protein</fullName>
    </submittedName>
</protein>
<dbReference type="Proteomes" id="UP000000787">
    <property type="component" value="Chromosome"/>
</dbReference>
<dbReference type="AlphaFoldDB" id="A9B2Z2"/>
<dbReference type="HOGENOM" id="CLU_112567_0_0_0"/>
<dbReference type="SUPFAM" id="SSF51735">
    <property type="entry name" value="NAD(P)-binding Rossmann-fold domains"/>
    <property type="match status" value="1"/>
</dbReference>